<evidence type="ECO:0000256" key="1">
    <source>
        <dbReference type="SAM" id="MobiDB-lite"/>
    </source>
</evidence>
<gene>
    <name evidence="3" type="ORF">CGZ92_13210</name>
</gene>
<feature type="region of interest" description="Disordered" evidence="1">
    <location>
        <begin position="1"/>
        <end position="27"/>
    </location>
</feature>
<reference evidence="3 4" key="1">
    <citation type="submission" date="2017-07" db="EMBL/GenBank/DDBJ databases">
        <title>Draft whole genome sequences of clinical Proprionibacteriaceae strains.</title>
        <authorList>
            <person name="Bernier A.-M."/>
            <person name="Bernard K."/>
            <person name="Domingo M.-C."/>
        </authorList>
    </citation>
    <scope>NUCLEOTIDE SEQUENCE [LARGE SCALE GENOMIC DNA]</scope>
    <source>
        <strain evidence="3 4">NML 160184</strain>
    </source>
</reference>
<proteinExistence type="predicted"/>
<name>A0A255E7B3_9ACTN</name>
<dbReference type="Pfam" id="PF12697">
    <property type="entry name" value="Abhydrolase_6"/>
    <property type="match status" value="1"/>
</dbReference>
<feature type="compositionally biased region" description="Low complexity" evidence="1">
    <location>
        <begin position="1"/>
        <end position="24"/>
    </location>
</feature>
<protein>
    <recommendedName>
        <fullName evidence="2">AB hydrolase-1 domain-containing protein</fullName>
    </recommendedName>
</protein>
<dbReference type="RefSeq" id="WP_094451855.1">
    <property type="nucleotide sequence ID" value="NZ_NMVI01000029.1"/>
</dbReference>
<dbReference type="SUPFAM" id="SSF53474">
    <property type="entry name" value="alpha/beta-Hydrolases"/>
    <property type="match status" value="1"/>
</dbReference>
<dbReference type="Proteomes" id="UP000216533">
    <property type="component" value="Unassembled WGS sequence"/>
</dbReference>
<sequence>MTTNQTAQTSGPSTSGTTTSADGTELAWSRAGSGPDLLIVDCVGVDRTTTPQPGLPAALAEHFTVWTFDRRGKGDSGNTAPYAVEREFEDITAMIDLAEGRPVIGYGFSSGATLLLLAASAGVRLDRLTLLEPPLMPEDPEYAGRAEAQRLLDTDLAEAHRWFNTTVVGIPDEVMEQLPPPSERDLANTRAMVHELTFLPGTLAERFAGLTTPTLIMASEATDPGMLADCKAFPETVAAATTAVLPGEWHGVDDQTLTQAIREFAG</sequence>
<dbReference type="EMBL" id="NMVI01000029">
    <property type="protein sequence ID" value="OYN84013.1"/>
    <property type="molecule type" value="Genomic_DNA"/>
</dbReference>
<evidence type="ECO:0000313" key="4">
    <source>
        <dbReference type="Proteomes" id="UP000216533"/>
    </source>
</evidence>
<dbReference type="InterPro" id="IPR000073">
    <property type="entry name" value="AB_hydrolase_1"/>
</dbReference>
<dbReference type="Gene3D" id="3.40.50.1820">
    <property type="entry name" value="alpha/beta hydrolase"/>
    <property type="match status" value="1"/>
</dbReference>
<feature type="domain" description="AB hydrolase-1" evidence="2">
    <location>
        <begin position="54"/>
        <end position="250"/>
    </location>
</feature>
<dbReference type="InterPro" id="IPR029058">
    <property type="entry name" value="AB_hydrolase_fold"/>
</dbReference>
<accession>A0A255E7B3</accession>
<dbReference type="AlphaFoldDB" id="A0A255E7B3"/>
<evidence type="ECO:0000259" key="2">
    <source>
        <dbReference type="Pfam" id="PF12697"/>
    </source>
</evidence>
<organism evidence="3 4">
    <name type="scientific">Parenemella sanctibonifatiensis</name>
    <dbReference type="NCBI Taxonomy" id="2016505"/>
    <lineage>
        <taxon>Bacteria</taxon>
        <taxon>Bacillati</taxon>
        <taxon>Actinomycetota</taxon>
        <taxon>Actinomycetes</taxon>
        <taxon>Propionibacteriales</taxon>
        <taxon>Propionibacteriaceae</taxon>
        <taxon>Parenemella</taxon>
    </lineage>
</organism>
<evidence type="ECO:0000313" key="3">
    <source>
        <dbReference type="EMBL" id="OYN84013.1"/>
    </source>
</evidence>
<comment type="caution">
    <text evidence="3">The sequence shown here is derived from an EMBL/GenBank/DDBJ whole genome shotgun (WGS) entry which is preliminary data.</text>
</comment>
<dbReference type="GO" id="GO:0003824">
    <property type="term" value="F:catalytic activity"/>
    <property type="evidence" value="ECO:0007669"/>
    <property type="project" value="UniProtKB-ARBA"/>
</dbReference>